<proteinExistence type="predicted"/>
<reference evidence="1 2" key="1">
    <citation type="journal article" date="2020" name="Biotechnol. Biofuels">
        <title>New insights from the biogas microbiome by comprehensive genome-resolved metagenomics of nearly 1600 species originating from multiple anaerobic digesters.</title>
        <authorList>
            <person name="Campanaro S."/>
            <person name="Treu L."/>
            <person name="Rodriguez-R L.M."/>
            <person name="Kovalovszki A."/>
            <person name="Ziels R.M."/>
            <person name="Maus I."/>
            <person name="Zhu X."/>
            <person name="Kougias P.G."/>
            <person name="Basile A."/>
            <person name="Luo G."/>
            <person name="Schluter A."/>
            <person name="Konstantinidis K.T."/>
            <person name="Angelidaki I."/>
        </authorList>
    </citation>
    <scope>NUCLEOTIDE SEQUENCE [LARGE SCALE GENOMIC DNA]</scope>
    <source>
        <strain evidence="1">AS06rmzACSIP_421</strain>
    </source>
</reference>
<dbReference type="EMBL" id="JAAZAL010000069">
    <property type="protein sequence ID" value="NLE30998.1"/>
    <property type="molecule type" value="Genomic_DNA"/>
</dbReference>
<sequence length="162" mass="19732">MSIFFAGTSLLASYSFHQIKGYTLYGYNRECEKIVSLVKREDRILINDIYWDKLPFILREENLGQAEWRWSLKEWIPKKKLLKQNLDSKTFNFYWPNEEFLKTDIRENKINKIVYIKLHKFSEKENLLLQDRLEILLESNWLKLDKQVEMKNKTVYIFNVLN</sequence>
<protein>
    <submittedName>
        <fullName evidence="1">Uncharacterized protein</fullName>
    </submittedName>
</protein>
<evidence type="ECO:0000313" key="1">
    <source>
        <dbReference type="EMBL" id="NLE30998.1"/>
    </source>
</evidence>
<organism evidence="1 2">
    <name type="scientific">Candidatus Dojkabacteria bacterium</name>
    <dbReference type="NCBI Taxonomy" id="2099670"/>
    <lineage>
        <taxon>Bacteria</taxon>
        <taxon>Candidatus Dojkabacteria</taxon>
    </lineage>
</organism>
<gene>
    <name evidence="1" type="ORF">GX618_01855</name>
</gene>
<comment type="caution">
    <text evidence="1">The sequence shown here is derived from an EMBL/GenBank/DDBJ whole genome shotgun (WGS) entry which is preliminary data.</text>
</comment>
<evidence type="ECO:0000313" key="2">
    <source>
        <dbReference type="Proteomes" id="UP000554004"/>
    </source>
</evidence>
<accession>A0A847ETU2</accession>
<dbReference type="AlphaFoldDB" id="A0A847ETU2"/>
<dbReference type="Proteomes" id="UP000554004">
    <property type="component" value="Unassembled WGS sequence"/>
</dbReference>
<name>A0A847ETU2_9BACT</name>